<sequence>MSTKKQRGLSLDQQAELALPWAIRVAATLRLADFIAGGVTHLEDLASRAQVHPGALGMLLRYLSASGIFTERAPEHFELTHAARMLLDDHPQHLREQLDQEGVGGNMDRVWIGLLDSIRTGQAAYRAIYGCTFWEALSTNASLSAWFHPLMIRLSTEDADALVKSYDWTRVGHIVDVGGGMGSVLAALLHAYPALSGTLIELPETAARAQATFADRGLLERCSIVGKSFFEPLPPGKDIYLLSCVLFNWDDAPAIEILRRCAQAIGPQGRVLILEPLSGQEPIPRPVTAEELLTLVLLGGQIRSLETYANLAHCADLEICSAHRLTSGNTLIECAASAYGI</sequence>
<dbReference type="Gene3D" id="1.10.10.10">
    <property type="entry name" value="Winged helix-like DNA-binding domain superfamily/Winged helix DNA-binding domain"/>
    <property type="match status" value="1"/>
</dbReference>
<dbReference type="AlphaFoldDB" id="A0A4P6JQ35"/>
<keyword evidence="1" id="KW-0489">Methyltransferase</keyword>
<keyword evidence="3" id="KW-0949">S-adenosyl-L-methionine</keyword>
<evidence type="ECO:0000256" key="3">
    <source>
        <dbReference type="ARBA" id="ARBA00022691"/>
    </source>
</evidence>
<evidence type="ECO:0000313" key="6">
    <source>
        <dbReference type="EMBL" id="QBD77280.1"/>
    </source>
</evidence>
<dbReference type="InterPro" id="IPR001077">
    <property type="entry name" value="COMT_C"/>
</dbReference>
<evidence type="ECO:0000259" key="5">
    <source>
        <dbReference type="Pfam" id="PF08100"/>
    </source>
</evidence>
<dbReference type="PROSITE" id="PS51683">
    <property type="entry name" value="SAM_OMT_II"/>
    <property type="match status" value="1"/>
</dbReference>
<reference evidence="6 7" key="1">
    <citation type="submission" date="2019-01" db="EMBL/GenBank/DDBJ databases">
        <title>Ktedonosporobacter rubrisoli SCAWS-G2.</title>
        <authorList>
            <person name="Huang Y."/>
            <person name="Yan B."/>
        </authorList>
    </citation>
    <scope>NUCLEOTIDE SEQUENCE [LARGE SCALE GENOMIC DNA]</scope>
    <source>
        <strain evidence="6 7">SCAWS-G2</strain>
    </source>
</reference>
<name>A0A4P6JQ35_KTERU</name>
<dbReference type="GO" id="GO:0046983">
    <property type="term" value="F:protein dimerization activity"/>
    <property type="evidence" value="ECO:0007669"/>
    <property type="project" value="InterPro"/>
</dbReference>
<dbReference type="CDD" id="cd02440">
    <property type="entry name" value="AdoMet_MTases"/>
    <property type="match status" value="1"/>
</dbReference>
<dbReference type="OrthoDB" id="7418600at2"/>
<feature type="domain" description="O-methyltransferase dimerisation" evidence="5">
    <location>
        <begin position="18"/>
        <end position="88"/>
    </location>
</feature>
<dbReference type="Proteomes" id="UP000290365">
    <property type="component" value="Chromosome"/>
</dbReference>
<gene>
    <name evidence="6" type="ORF">EPA93_15280</name>
</gene>
<dbReference type="PANTHER" id="PTHR43712:SF2">
    <property type="entry name" value="O-METHYLTRANSFERASE CICE"/>
    <property type="match status" value="1"/>
</dbReference>
<dbReference type="InterPro" id="IPR036390">
    <property type="entry name" value="WH_DNA-bd_sf"/>
</dbReference>
<dbReference type="Gene3D" id="1.10.287.1350">
    <property type="match status" value="1"/>
</dbReference>
<dbReference type="InterPro" id="IPR029063">
    <property type="entry name" value="SAM-dependent_MTases_sf"/>
</dbReference>
<dbReference type="InterPro" id="IPR016461">
    <property type="entry name" value="COMT-like"/>
</dbReference>
<feature type="domain" description="O-methyltransferase C-terminal" evidence="4">
    <location>
        <begin position="111"/>
        <end position="314"/>
    </location>
</feature>
<dbReference type="Gene3D" id="3.40.50.150">
    <property type="entry name" value="Vaccinia Virus protein VP39"/>
    <property type="match status" value="1"/>
</dbReference>
<evidence type="ECO:0000313" key="7">
    <source>
        <dbReference type="Proteomes" id="UP000290365"/>
    </source>
</evidence>
<dbReference type="Pfam" id="PF08100">
    <property type="entry name" value="Dimerisation"/>
    <property type="match status" value="1"/>
</dbReference>
<organism evidence="6 7">
    <name type="scientific">Ktedonosporobacter rubrisoli</name>
    <dbReference type="NCBI Taxonomy" id="2509675"/>
    <lineage>
        <taxon>Bacteria</taxon>
        <taxon>Bacillati</taxon>
        <taxon>Chloroflexota</taxon>
        <taxon>Ktedonobacteria</taxon>
        <taxon>Ktedonobacterales</taxon>
        <taxon>Ktedonosporobacteraceae</taxon>
        <taxon>Ktedonosporobacter</taxon>
    </lineage>
</organism>
<dbReference type="SUPFAM" id="SSF53335">
    <property type="entry name" value="S-adenosyl-L-methionine-dependent methyltransferases"/>
    <property type="match status" value="1"/>
</dbReference>
<dbReference type="GO" id="GO:0032259">
    <property type="term" value="P:methylation"/>
    <property type="evidence" value="ECO:0007669"/>
    <property type="project" value="UniProtKB-KW"/>
</dbReference>
<evidence type="ECO:0000256" key="2">
    <source>
        <dbReference type="ARBA" id="ARBA00022679"/>
    </source>
</evidence>
<evidence type="ECO:0000259" key="4">
    <source>
        <dbReference type="Pfam" id="PF00891"/>
    </source>
</evidence>
<dbReference type="PIRSF" id="PIRSF005739">
    <property type="entry name" value="O-mtase"/>
    <property type="match status" value="1"/>
</dbReference>
<dbReference type="InterPro" id="IPR036388">
    <property type="entry name" value="WH-like_DNA-bd_sf"/>
</dbReference>
<protein>
    <submittedName>
        <fullName evidence="6">Uncharacterized protein</fullName>
    </submittedName>
</protein>
<keyword evidence="2" id="KW-0808">Transferase</keyword>
<accession>A0A4P6JQ35</accession>
<dbReference type="PANTHER" id="PTHR43712">
    <property type="entry name" value="PUTATIVE (AFU_ORTHOLOGUE AFUA_4G14580)-RELATED"/>
    <property type="match status" value="1"/>
</dbReference>
<dbReference type="EMBL" id="CP035758">
    <property type="protein sequence ID" value="QBD77280.1"/>
    <property type="molecule type" value="Genomic_DNA"/>
</dbReference>
<dbReference type="GO" id="GO:0008171">
    <property type="term" value="F:O-methyltransferase activity"/>
    <property type="evidence" value="ECO:0007669"/>
    <property type="project" value="InterPro"/>
</dbReference>
<dbReference type="RefSeq" id="WP_129888343.1">
    <property type="nucleotide sequence ID" value="NZ_CP035758.1"/>
</dbReference>
<dbReference type="InterPro" id="IPR012967">
    <property type="entry name" value="COMT_dimerisation"/>
</dbReference>
<dbReference type="KEGG" id="kbs:EPA93_15280"/>
<dbReference type="SUPFAM" id="SSF46785">
    <property type="entry name" value="Winged helix' DNA-binding domain"/>
    <property type="match status" value="1"/>
</dbReference>
<keyword evidence="7" id="KW-1185">Reference proteome</keyword>
<proteinExistence type="predicted"/>
<evidence type="ECO:0000256" key="1">
    <source>
        <dbReference type="ARBA" id="ARBA00022603"/>
    </source>
</evidence>
<dbReference type="Pfam" id="PF00891">
    <property type="entry name" value="Methyltransf_2"/>
    <property type="match status" value="1"/>
</dbReference>